<evidence type="ECO:0000259" key="1">
    <source>
        <dbReference type="SMART" id="SM00471"/>
    </source>
</evidence>
<proteinExistence type="predicted"/>
<evidence type="ECO:0000313" key="2">
    <source>
        <dbReference type="EMBL" id="GAG09483.1"/>
    </source>
</evidence>
<dbReference type="CDD" id="cd00077">
    <property type="entry name" value="HDc"/>
    <property type="match status" value="1"/>
</dbReference>
<accession>X0VAK6</accession>
<gene>
    <name evidence="2" type="ORF">S01H1_35156</name>
</gene>
<feature type="non-terminal residue" evidence="2">
    <location>
        <position position="1"/>
    </location>
</feature>
<dbReference type="Gene3D" id="1.10.3210.10">
    <property type="entry name" value="Hypothetical protein af1432"/>
    <property type="match status" value="1"/>
</dbReference>
<feature type="domain" description="HD/PDEase" evidence="1">
    <location>
        <begin position="1"/>
        <end position="120"/>
    </location>
</feature>
<dbReference type="AlphaFoldDB" id="X0VAK6"/>
<sequence>EDQKRIKHTLAVLNNAEQIQNLESGEPLIVRAAAILHDIGIHEAERKYGSSAGKYQEIEGPPIAEEILKRYDISSEALEHICRIIANHHSAKDIDTIEFRILWDADWLVNLPGDFADASKEKLKEIIDKTFKTCKGRQMAMQLFLKS</sequence>
<name>X0VAK6_9ZZZZ</name>
<dbReference type="SUPFAM" id="SSF109604">
    <property type="entry name" value="HD-domain/PDEase-like"/>
    <property type="match status" value="1"/>
</dbReference>
<dbReference type="EMBL" id="BARS01021950">
    <property type="protein sequence ID" value="GAG09483.1"/>
    <property type="molecule type" value="Genomic_DNA"/>
</dbReference>
<dbReference type="Pfam" id="PF01966">
    <property type="entry name" value="HD"/>
    <property type="match status" value="1"/>
</dbReference>
<dbReference type="InterPro" id="IPR006674">
    <property type="entry name" value="HD_domain"/>
</dbReference>
<dbReference type="InterPro" id="IPR003607">
    <property type="entry name" value="HD/PDEase_dom"/>
</dbReference>
<organism evidence="2">
    <name type="scientific">marine sediment metagenome</name>
    <dbReference type="NCBI Taxonomy" id="412755"/>
    <lineage>
        <taxon>unclassified sequences</taxon>
        <taxon>metagenomes</taxon>
        <taxon>ecological metagenomes</taxon>
    </lineage>
</organism>
<comment type="caution">
    <text evidence="2">The sequence shown here is derived from an EMBL/GenBank/DDBJ whole genome shotgun (WGS) entry which is preliminary data.</text>
</comment>
<protein>
    <recommendedName>
        <fullName evidence="1">HD/PDEase domain-containing protein</fullName>
    </recommendedName>
</protein>
<dbReference type="SMART" id="SM00471">
    <property type="entry name" value="HDc"/>
    <property type="match status" value="1"/>
</dbReference>
<reference evidence="2" key="1">
    <citation type="journal article" date="2014" name="Front. Microbiol.">
        <title>High frequency of phylogenetically diverse reductive dehalogenase-homologous genes in deep subseafloor sedimentary metagenomes.</title>
        <authorList>
            <person name="Kawai M."/>
            <person name="Futagami T."/>
            <person name="Toyoda A."/>
            <person name="Takaki Y."/>
            <person name="Nishi S."/>
            <person name="Hori S."/>
            <person name="Arai W."/>
            <person name="Tsubouchi T."/>
            <person name="Morono Y."/>
            <person name="Uchiyama I."/>
            <person name="Ito T."/>
            <person name="Fujiyama A."/>
            <person name="Inagaki F."/>
            <person name="Takami H."/>
        </authorList>
    </citation>
    <scope>NUCLEOTIDE SEQUENCE</scope>
    <source>
        <strain evidence="2">Expedition CK06-06</strain>
    </source>
</reference>